<accession>A0AC34GKD4</accession>
<sequence length="173" mass="19232">TTKFQGTSSCTCQIYLFKYSDKIVISDIDGTITKSDVLGHVFAAIGGQKWDHAGVAELYSKITQNGYKIVYLSSRAIGQSHATKAYLQSLVQGSQRLPDGPILLSPTSILVAFHKEVIERKPEEFKIACLSNLRDLFPDEHPFYAGFGNRETDIKTYSAVDIPLERIFIINPS</sequence>
<proteinExistence type="predicted"/>
<name>A0AC34GKD4_9BILA</name>
<protein>
    <submittedName>
        <fullName evidence="2">LNS2/PITP domain-containing protein</fullName>
    </submittedName>
</protein>
<dbReference type="Proteomes" id="UP000887579">
    <property type="component" value="Unplaced"/>
</dbReference>
<evidence type="ECO:0000313" key="2">
    <source>
        <dbReference type="WBParaSite" id="ES5_v2.g30137.t1"/>
    </source>
</evidence>
<dbReference type="WBParaSite" id="ES5_v2.g30137.t1">
    <property type="protein sequence ID" value="ES5_v2.g30137.t1"/>
    <property type="gene ID" value="ES5_v2.g30137"/>
</dbReference>
<organism evidence="1 2">
    <name type="scientific">Panagrolaimus sp. ES5</name>
    <dbReference type="NCBI Taxonomy" id="591445"/>
    <lineage>
        <taxon>Eukaryota</taxon>
        <taxon>Metazoa</taxon>
        <taxon>Ecdysozoa</taxon>
        <taxon>Nematoda</taxon>
        <taxon>Chromadorea</taxon>
        <taxon>Rhabditida</taxon>
        <taxon>Tylenchina</taxon>
        <taxon>Panagrolaimomorpha</taxon>
        <taxon>Panagrolaimoidea</taxon>
        <taxon>Panagrolaimidae</taxon>
        <taxon>Panagrolaimus</taxon>
    </lineage>
</organism>
<evidence type="ECO:0000313" key="1">
    <source>
        <dbReference type="Proteomes" id="UP000887579"/>
    </source>
</evidence>
<reference evidence="2" key="1">
    <citation type="submission" date="2022-11" db="UniProtKB">
        <authorList>
            <consortium name="WormBaseParasite"/>
        </authorList>
    </citation>
    <scope>IDENTIFICATION</scope>
</reference>